<evidence type="ECO:0000313" key="2">
    <source>
        <dbReference type="EMBL" id="ATX76944.1"/>
    </source>
</evidence>
<accession>A0A2K8KUF4</accession>
<evidence type="ECO:0000256" key="1">
    <source>
        <dbReference type="ARBA" id="ARBA00009964"/>
    </source>
</evidence>
<dbReference type="SUPFAM" id="SSF46689">
    <property type="entry name" value="Homeodomain-like"/>
    <property type="match status" value="1"/>
</dbReference>
<evidence type="ECO:0000313" key="3">
    <source>
        <dbReference type="Proteomes" id="UP000229757"/>
    </source>
</evidence>
<dbReference type="AlphaFoldDB" id="A0A2K8KUF4"/>
<dbReference type="OrthoDB" id="9813126at2"/>
<dbReference type="GO" id="GO:0006313">
    <property type="term" value="P:DNA transposition"/>
    <property type="evidence" value="ECO:0007669"/>
    <property type="project" value="InterPro"/>
</dbReference>
<dbReference type="GO" id="GO:0004803">
    <property type="term" value="F:transposase activity"/>
    <property type="evidence" value="ECO:0007669"/>
    <property type="project" value="InterPro"/>
</dbReference>
<dbReference type="Pfam" id="PF01527">
    <property type="entry name" value="HTH_Tnp_1"/>
    <property type="match status" value="1"/>
</dbReference>
<dbReference type="InterPro" id="IPR009057">
    <property type="entry name" value="Homeodomain-like_sf"/>
</dbReference>
<keyword evidence="3" id="KW-1185">Reference proteome</keyword>
<dbReference type="InterPro" id="IPR002514">
    <property type="entry name" value="Transposase_8"/>
</dbReference>
<name>A0A2K8KUF4_9GAMM</name>
<proteinExistence type="inferred from homology"/>
<reference evidence="2 3" key="1">
    <citation type="journal article" date="2017" name="Environ. Microbiol.">
        <title>Genomic and physiological analyses of 'Reinekea forsetii' reveal a versatile opportunistic lifestyle during spring algae blooms.</title>
        <authorList>
            <person name="Avci B."/>
            <person name="Hahnke R.L."/>
            <person name="Chafee M."/>
            <person name="Fischer T."/>
            <person name="Gruber-Vodicka H."/>
            <person name="Tegetmeyer H.E."/>
            <person name="Harder J."/>
            <person name="Fuchs B.M."/>
            <person name="Amann R.I."/>
            <person name="Teeling H."/>
        </authorList>
    </citation>
    <scope>NUCLEOTIDE SEQUENCE [LARGE SCALE GENOMIC DNA]</scope>
    <source>
        <strain evidence="2 3">Hel1_31_D35</strain>
    </source>
</reference>
<protein>
    <submittedName>
        <fullName evidence="2">Transposase, IS3 family</fullName>
    </submittedName>
</protein>
<gene>
    <name evidence="2" type="ORF">REIFOR_01807</name>
</gene>
<dbReference type="GO" id="GO:0003677">
    <property type="term" value="F:DNA binding"/>
    <property type="evidence" value="ECO:0007669"/>
    <property type="project" value="InterPro"/>
</dbReference>
<dbReference type="EMBL" id="CP011797">
    <property type="protein sequence ID" value="ATX76944.1"/>
    <property type="molecule type" value="Genomic_DNA"/>
</dbReference>
<comment type="similarity">
    <text evidence="1">Belongs to the transposase 8 family.</text>
</comment>
<organism evidence="2 3">
    <name type="scientific">Reinekea forsetii</name>
    <dbReference type="NCBI Taxonomy" id="1336806"/>
    <lineage>
        <taxon>Bacteria</taxon>
        <taxon>Pseudomonadati</taxon>
        <taxon>Pseudomonadota</taxon>
        <taxon>Gammaproteobacteria</taxon>
        <taxon>Oceanospirillales</taxon>
        <taxon>Saccharospirillaceae</taxon>
        <taxon>Reinekea</taxon>
    </lineage>
</organism>
<sequence>MARYSAEQKESILKKLLPQHNVTVAEIVRQEHISLKTLYNWGSGVFPSKKDKWL</sequence>
<dbReference type="Proteomes" id="UP000229757">
    <property type="component" value="Chromosome"/>
</dbReference>
<dbReference type="RefSeq" id="WP_145980270.1">
    <property type="nucleotide sequence ID" value="NZ_CP011797.1"/>
</dbReference>
<dbReference type="KEGG" id="rfo:REIFOR_01807"/>